<organism evidence="2 3">
    <name type="scientific">Leminorella grimontii</name>
    <dbReference type="NCBI Taxonomy" id="82981"/>
    <lineage>
        <taxon>Bacteria</taxon>
        <taxon>Pseudomonadati</taxon>
        <taxon>Pseudomonadota</taxon>
        <taxon>Gammaproteobacteria</taxon>
        <taxon>Enterobacterales</taxon>
        <taxon>Budviciaceae</taxon>
        <taxon>Leminorella</taxon>
    </lineage>
</organism>
<evidence type="ECO:0000313" key="2">
    <source>
        <dbReference type="EMBL" id="GKX56542.1"/>
    </source>
</evidence>
<gene>
    <name evidence="2" type="primary">yhbP</name>
    <name evidence="2" type="ORF">SOASR030_26540</name>
</gene>
<reference evidence="2" key="1">
    <citation type="submission" date="2022-06" db="EMBL/GenBank/DDBJ databases">
        <title>Draft genome sequences of Leminorella grimontii str. JCM5902.</title>
        <authorList>
            <person name="Wakabayashi Y."/>
            <person name="Kojima K."/>
        </authorList>
    </citation>
    <scope>NUCLEOTIDE SEQUENCE</scope>
    <source>
        <strain evidence="2">JCM 5902</strain>
    </source>
</reference>
<dbReference type="InterPro" id="IPR012349">
    <property type="entry name" value="Split_barrel_FMN-bd"/>
</dbReference>
<dbReference type="EMBL" id="BRLH01000006">
    <property type="protein sequence ID" value="GKX56542.1"/>
    <property type="molecule type" value="Genomic_DNA"/>
</dbReference>
<keyword evidence="3" id="KW-1185">Reference proteome</keyword>
<comment type="similarity">
    <text evidence="1">Belongs to the UPF0306 family.</text>
</comment>
<dbReference type="RefSeq" id="WP_036023948.1">
    <property type="nucleotide sequence ID" value="NZ_BRLH01000006.1"/>
</dbReference>
<dbReference type="InterPro" id="IPR011194">
    <property type="entry name" value="UPF0306"/>
</dbReference>
<accession>A0AAV5N461</accession>
<protein>
    <recommendedName>
        <fullName evidence="1">UPF0306 protein SOASR030_26540</fullName>
    </recommendedName>
</protein>
<dbReference type="HAMAP" id="MF_00764">
    <property type="entry name" value="UPF0306"/>
    <property type="match status" value="1"/>
</dbReference>
<dbReference type="NCBIfam" id="NF002900">
    <property type="entry name" value="PRK03467.1"/>
    <property type="match status" value="1"/>
</dbReference>
<dbReference type="Proteomes" id="UP001058124">
    <property type="component" value="Unassembled WGS sequence"/>
</dbReference>
<dbReference type="PIRSF" id="PIRSF009554">
    <property type="entry name" value="UCP009554"/>
    <property type="match status" value="1"/>
</dbReference>
<evidence type="ECO:0000313" key="3">
    <source>
        <dbReference type="Proteomes" id="UP001058124"/>
    </source>
</evidence>
<evidence type="ECO:0000256" key="1">
    <source>
        <dbReference type="HAMAP-Rule" id="MF_00764"/>
    </source>
</evidence>
<dbReference type="Gene3D" id="2.30.110.10">
    <property type="entry name" value="Electron Transport, Fmn-binding Protein, Chain A"/>
    <property type="match status" value="1"/>
</dbReference>
<dbReference type="SUPFAM" id="SSF50475">
    <property type="entry name" value="FMN-binding split barrel"/>
    <property type="match status" value="1"/>
</dbReference>
<comment type="caution">
    <text evidence="2">The sequence shown here is derived from an EMBL/GenBank/DDBJ whole genome shotgun (WGS) entry which is preliminary data.</text>
</comment>
<sequence length="157" mass="17581">MNENSEQALKAICRYLSKQHVVTLCVTEDDGFPWCASCFYAFDAESMSLLLMTEATTRHGRAALNDERTAGAITAQTRNVLLIQGIQYRGRLTLLEGEEAQRARALYLKRFPIARMASAPLWRLSLDEVKMTDNRAGFGAKRLWRRAPQASGPVSAE</sequence>
<dbReference type="AlphaFoldDB" id="A0AAV5N461"/>
<proteinExistence type="inferred from homology"/>
<name>A0AAV5N461_9GAMM</name>